<evidence type="ECO:0000313" key="3">
    <source>
        <dbReference type="Proteomes" id="UP000203229"/>
    </source>
</evidence>
<dbReference type="EMBL" id="CP022535">
    <property type="protein sequence ID" value="ASP28392.1"/>
    <property type="molecule type" value="Genomic_DNA"/>
</dbReference>
<feature type="signal peptide" evidence="1">
    <location>
        <begin position="1"/>
        <end position="22"/>
    </location>
</feature>
<evidence type="ECO:0000313" key="2">
    <source>
        <dbReference type="EMBL" id="ASP28392.1"/>
    </source>
</evidence>
<proteinExistence type="predicted"/>
<dbReference type="AlphaFoldDB" id="A0A222EPL5"/>
<evidence type="ECO:0008006" key="4">
    <source>
        <dbReference type="Google" id="ProtNLM"/>
    </source>
</evidence>
<protein>
    <recommendedName>
        <fullName evidence="4">Lipoprotein</fullName>
    </recommendedName>
</protein>
<dbReference type="RefSeq" id="WP_094049082.1">
    <property type="nucleotide sequence ID" value="NZ_CP022535.1"/>
</dbReference>
<keyword evidence="1" id="KW-0732">Signal</keyword>
<dbReference type="Proteomes" id="UP000203229">
    <property type="component" value="Chromosome"/>
</dbReference>
<evidence type="ECO:0000256" key="1">
    <source>
        <dbReference type="SAM" id="SignalP"/>
    </source>
</evidence>
<dbReference type="PROSITE" id="PS51257">
    <property type="entry name" value="PROKAR_LIPOPROTEIN"/>
    <property type="match status" value="1"/>
</dbReference>
<keyword evidence="3" id="KW-1185">Reference proteome</keyword>
<organism evidence="2 3">
    <name type="scientific">Spiroplasma corruscae</name>
    <dbReference type="NCBI Taxonomy" id="216934"/>
    <lineage>
        <taxon>Bacteria</taxon>
        <taxon>Bacillati</taxon>
        <taxon>Mycoplasmatota</taxon>
        <taxon>Mollicutes</taxon>
        <taxon>Entomoplasmatales</taxon>
        <taxon>Spiroplasmataceae</taxon>
        <taxon>Spiroplasma</taxon>
    </lineage>
</organism>
<reference evidence="2 3" key="1">
    <citation type="submission" date="2017-07" db="EMBL/GenBank/DDBJ databases">
        <title>Complete genome sequence of Spiroplasma corruscae EC-1 (DSM 19793).</title>
        <authorList>
            <person name="Tsai Y.-M."/>
            <person name="Lo W.-S."/>
            <person name="Kuo C.-H."/>
        </authorList>
    </citation>
    <scope>NUCLEOTIDE SEQUENCE [LARGE SCALE GENOMIC DNA]</scope>
    <source>
        <strain evidence="2 3">EC-1</strain>
    </source>
</reference>
<accession>A0A222EPL5</accession>
<feature type="chain" id="PRO_5012465774" description="Lipoprotein" evidence="1">
    <location>
        <begin position="23"/>
        <end position="325"/>
    </location>
</feature>
<sequence length="325" mass="38008">MKKILYYVVSFMLVFQSFVTISCSDNPSDMHEEKNPVTKLNWNNEDVSGQLGTLKIYNINENKLNLVSDKYKFSFSDNMWKNNIEVNKINSYFTDSSILQMPSEEKPYDIELMSAISLNKSSLDSLILDDYINEMNLKKDTRKIVPSNLFVNNNGNGEKNVSFFTYNTFAIDENGNKVDVFVKILQINYIIGTFYLDLDNIIKNFNGSNDADFYLKSDENNNLIYETNKFKINHPTIWDKLSDYFRKVYSNILIKASDNEVLKKRFNIERKSTYYNDITFNLNKTFVLDTLQIKSQKTESTNSKYIYYYNNKNSTLEALIFLPLS</sequence>
<dbReference type="OrthoDB" id="9817610at2"/>
<name>A0A222EPL5_9MOLU</name>
<dbReference type="KEGG" id="scou:SCORR_v1c06200"/>
<gene>
    <name evidence="2" type="ORF">SCORR_v1c06200</name>
</gene>